<dbReference type="PANTHER" id="PTHR10671">
    <property type="entry name" value="EPITHELIAL MEMBRANE PROTEIN-RELATED"/>
    <property type="match status" value="1"/>
</dbReference>
<evidence type="ECO:0000256" key="1">
    <source>
        <dbReference type="ARBA" id="ARBA00004141"/>
    </source>
</evidence>
<accession>A0A672IVK4</accession>
<evidence type="ECO:0000313" key="7">
    <source>
        <dbReference type="Ensembl" id="ENSSFAP00005046003.1"/>
    </source>
</evidence>
<evidence type="ECO:0000256" key="5">
    <source>
        <dbReference type="ARBA" id="ARBA00023136"/>
    </source>
</evidence>
<reference evidence="7" key="1">
    <citation type="submission" date="2019-06" db="EMBL/GenBank/DDBJ databases">
        <authorList>
            <consortium name="Wellcome Sanger Institute Data Sharing"/>
        </authorList>
    </citation>
    <scope>NUCLEOTIDE SEQUENCE [LARGE SCALE GENOMIC DNA]</scope>
</reference>
<dbReference type="InterPro" id="IPR012478">
    <property type="entry name" value="GSG-1"/>
</dbReference>
<dbReference type="InterPro" id="IPR050579">
    <property type="entry name" value="PMP-22/EMP/MP20-like"/>
</dbReference>
<reference evidence="7" key="3">
    <citation type="submission" date="2025-09" db="UniProtKB">
        <authorList>
            <consortium name="Ensembl"/>
        </authorList>
    </citation>
    <scope>IDENTIFICATION</scope>
</reference>
<keyword evidence="3 6" id="KW-0812">Transmembrane</keyword>
<dbReference type="AlphaFoldDB" id="A0A672IVK4"/>
<proteinExistence type="inferred from homology"/>
<dbReference type="Pfam" id="PF07803">
    <property type="entry name" value="GSG-1"/>
    <property type="match status" value="1"/>
</dbReference>
<dbReference type="Ensembl" id="ENSSFAT00005047582.1">
    <property type="protein sequence ID" value="ENSSFAP00005046003.1"/>
    <property type="gene ID" value="ENSSFAG00005022472.1"/>
</dbReference>
<reference evidence="7" key="2">
    <citation type="submission" date="2025-08" db="UniProtKB">
        <authorList>
            <consortium name="Ensembl"/>
        </authorList>
    </citation>
    <scope>IDENTIFICATION</scope>
</reference>
<keyword evidence="8" id="KW-1185">Reference proteome</keyword>
<sequence>MFAYFPLLHSVCLPPSFQSFHQPRTLVRSPRLSFIQTVVSLLLSTVALLSSYWCEGRQKIPKPLCSPTKQSNCIPVPGMSNSSNIQFFWETGDDRFVFPAFHTGLFMICEENIHTDEWGKRMEEAGLLKTESGQEKCRGFYHLTPGSEKAMMWLCLSLELVYIGLLLISCTLLSVQLCIRAWCPSTQRWGQLLNAFAAVFTVLGGAPLLEIGLGMIRTGFNPRPPPDLGGLLRSARDGGTHDVHAGVSDHRLDGAGRLQTSQLRILLGFLVSSDIGN</sequence>
<keyword evidence="4 6" id="KW-1133">Transmembrane helix</keyword>
<evidence type="ECO:0000256" key="4">
    <source>
        <dbReference type="ARBA" id="ARBA00022989"/>
    </source>
</evidence>
<evidence type="ECO:0000256" key="6">
    <source>
        <dbReference type="SAM" id="Phobius"/>
    </source>
</evidence>
<organism evidence="7 8">
    <name type="scientific">Salarias fasciatus</name>
    <name type="common">Jewelled blenny</name>
    <name type="synonym">Blennius fasciatus</name>
    <dbReference type="NCBI Taxonomy" id="181472"/>
    <lineage>
        <taxon>Eukaryota</taxon>
        <taxon>Metazoa</taxon>
        <taxon>Chordata</taxon>
        <taxon>Craniata</taxon>
        <taxon>Vertebrata</taxon>
        <taxon>Euteleostomi</taxon>
        <taxon>Actinopterygii</taxon>
        <taxon>Neopterygii</taxon>
        <taxon>Teleostei</taxon>
        <taxon>Neoteleostei</taxon>
        <taxon>Acanthomorphata</taxon>
        <taxon>Ovalentaria</taxon>
        <taxon>Blenniimorphae</taxon>
        <taxon>Blenniiformes</taxon>
        <taxon>Blennioidei</taxon>
        <taxon>Blenniidae</taxon>
        <taxon>Salariinae</taxon>
        <taxon>Salarias</taxon>
    </lineage>
</organism>
<dbReference type="InParanoid" id="A0A672IVK4"/>
<feature type="transmembrane region" description="Helical" evidence="6">
    <location>
        <begin position="195"/>
        <end position="216"/>
    </location>
</feature>
<comment type="similarity">
    <text evidence="2">Belongs to the GSG1 family.</text>
</comment>
<evidence type="ECO:0000313" key="8">
    <source>
        <dbReference type="Proteomes" id="UP000472267"/>
    </source>
</evidence>
<dbReference type="GO" id="GO:0005886">
    <property type="term" value="C:plasma membrane"/>
    <property type="evidence" value="ECO:0007669"/>
    <property type="project" value="TreeGrafter"/>
</dbReference>
<evidence type="ECO:0008006" key="9">
    <source>
        <dbReference type="Google" id="ProtNLM"/>
    </source>
</evidence>
<name>A0A672IVK4_SALFA</name>
<dbReference type="Proteomes" id="UP000472267">
    <property type="component" value="Chromosome 4"/>
</dbReference>
<protein>
    <recommendedName>
        <fullName evidence="9">Germ cell associated 1</fullName>
    </recommendedName>
</protein>
<dbReference type="PANTHER" id="PTHR10671:SF43">
    <property type="entry name" value="GERM CELL-SPECIFIC GENE 1 PROTEIN"/>
    <property type="match status" value="1"/>
</dbReference>
<keyword evidence="5 6" id="KW-0472">Membrane</keyword>
<evidence type="ECO:0000256" key="3">
    <source>
        <dbReference type="ARBA" id="ARBA00022692"/>
    </source>
</evidence>
<comment type="subcellular location">
    <subcellularLocation>
        <location evidence="1">Membrane</location>
        <topology evidence="1">Multi-pass membrane protein</topology>
    </subcellularLocation>
</comment>
<feature type="transmembrane region" description="Helical" evidence="6">
    <location>
        <begin position="150"/>
        <end position="175"/>
    </location>
</feature>
<evidence type="ECO:0000256" key="2">
    <source>
        <dbReference type="ARBA" id="ARBA00007425"/>
    </source>
</evidence>
<dbReference type="Gene3D" id="1.20.140.150">
    <property type="match status" value="1"/>
</dbReference>